<evidence type="ECO:0000313" key="1">
    <source>
        <dbReference type="EMBL" id="PKI77584.1"/>
    </source>
</evidence>
<dbReference type="EMBL" id="PGOL01000089">
    <property type="protein sequence ID" value="PKI77584.1"/>
    <property type="molecule type" value="Genomic_DNA"/>
</dbReference>
<proteinExistence type="predicted"/>
<protein>
    <submittedName>
        <fullName evidence="1">Uncharacterized protein</fullName>
    </submittedName>
</protein>
<keyword evidence="2" id="KW-1185">Reference proteome</keyword>
<dbReference type="Proteomes" id="UP000233551">
    <property type="component" value="Unassembled WGS sequence"/>
</dbReference>
<evidence type="ECO:0000313" key="2">
    <source>
        <dbReference type="Proteomes" id="UP000233551"/>
    </source>
</evidence>
<sequence>MPVPMRTTLHQLCLDRTVMDSQAPQGFSRELNLRLSLAVTVERRDEGTLKKMSLENYFAPSKRHVRGTWPELAGKITKISPNGHFAYFSMSLGVMRKNVKVNEVDSWTYTMMWHYNVPQFVPFLLIVNPRVTEWQESLVLRGAFYVLT</sequence>
<organism evidence="1 2">
    <name type="scientific">Punica granatum</name>
    <name type="common">Pomegranate</name>
    <dbReference type="NCBI Taxonomy" id="22663"/>
    <lineage>
        <taxon>Eukaryota</taxon>
        <taxon>Viridiplantae</taxon>
        <taxon>Streptophyta</taxon>
        <taxon>Embryophyta</taxon>
        <taxon>Tracheophyta</taxon>
        <taxon>Spermatophyta</taxon>
        <taxon>Magnoliopsida</taxon>
        <taxon>eudicotyledons</taxon>
        <taxon>Gunneridae</taxon>
        <taxon>Pentapetalae</taxon>
        <taxon>rosids</taxon>
        <taxon>malvids</taxon>
        <taxon>Myrtales</taxon>
        <taxon>Lythraceae</taxon>
        <taxon>Punica</taxon>
    </lineage>
</organism>
<comment type="caution">
    <text evidence="1">The sequence shown here is derived from an EMBL/GenBank/DDBJ whole genome shotgun (WGS) entry which is preliminary data.</text>
</comment>
<gene>
    <name evidence="1" type="ORF">CRG98_002038</name>
</gene>
<dbReference type="AlphaFoldDB" id="A0A2I0LA67"/>
<reference evidence="1 2" key="1">
    <citation type="submission" date="2017-11" db="EMBL/GenBank/DDBJ databases">
        <title>De-novo sequencing of pomegranate (Punica granatum L.) genome.</title>
        <authorList>
            <person name="Akparov Z."/>
            <person name="Amiraslanov A."/>
            <person name="Hajiyeva S."/>
            <person name="Abbasov M."/>
            <person name="Kaur K."/>
            <person name="Hamwieh A."/>
            <person name="Solovyev V."/>
            <person name="Salamov A."/>
            <person name="Braich B."/>
            <person name="Kosarev P."/>
            <person name="Mahmoud A."/>
            <person name="Hajiyev E."/>
            <person name="Babayeva S."/>
            <person name="Izzatullayeva V."/>
            <person name="Mammadov A."/>
            <person name="Mammadov A."/>
            <person name="Sharifova S."/>
            <person name="Ojaghi J."/>
            <person name="Eynullazada K."/>
            <person name="Bayramov B."/>
            <person name="Abdulazimova A."/>
            <person name="Shahmuradov I."/>
        </authorList>
    </citation>
    <scope>NUCLEOTIDE SEQUENCE [LARGE SCALE GENOMIC DNA]</scope>
    <source>
        <strain evidence="2">cv. AG2017</strain>
        <tissue evidence="1">Leaf</tissue>
    </source>
</reference>
<name>A0A2I0LA67_PUNGR</name>
<accession>A0A2I0LA67</accession>